<evidence type="ECO:0000259" key="13">
    <source>
        <dbReference type="Pfam" id="PF00520"/>
    </source>
</evidence>
<dbReference type="InterPro" id="IPR028325">
    <property type="entry name" value="VG_K_chnl"/>
</dbReference>
<evidence type="ECO:0000256" key="2">
    <source>
        <dbReference type="ARBA" id="ARBA00022448"/>
    </source>
</evidence>
<name>A0A7G9KZY5_9SPHN</name>
<keyword evidence="5" id="KW-0631">Potassium channel</keyword>
<keyword evidence="6" id="KW-0851">Voltage-gated channel</keyword>
<evidence type="ECO:0000256" key="1">
    <source>
        <dbReference type="ARBA" id="ARBA00004141"/>
    </source>
</evidence>
<comment type="subcellular location">
    <subcellularLocation>
        <location evidence="1">Membrane</location>
        <topology evidence="1">Multi-pass membrane protein</topology>
    </subcellularLocation>
</comment>
<dbReference type="PANTHER" id="PTHR11537">
    <property type="entry name" value="VOLTAGE-GATED POTASSIUM CHANNEL"/>
    <property type="match status" value="1"/>
</dbReference>
<dbReference type="InterPro" id="IPR027359">
    <property type="entry name" value="Volt_channel_dom_sf"/>
</dbReference>
<dbReference type="GO" id="GO:0001508">
    <property type="term" value="P:action potential"/>
    <property type="evidence" value="ECO:0007669"/>
    <property type="project" value="TreeGrafter"/>
</dbReference>
<dbReference type="EMBL" id="CP060697">
    <property type="protein sequence ID" value="QNM81934.1"/>
    <property type="molecule type" value="Genomic_DNA"/>
</dbReference>
<dbReference type="GO" id="GO:0008076">
    <property type="term" value="C:voltage-gated potassium channel complex"/>
    <property type="evidence" value="ECO:0007669"/>
    <property type="project" value="InterPro"/>
</dbReference>
<evidence type="ECO:0000256" key="8">
    <source>
        <dbReference type="ARBA" id="ARBA00022989"/>
    </source>
</evidence>
<feature type="transmembrane region" description="Helical" evidence="12">
    <location>
        <begin position="20"/>
        <end position="38"/>
    </location>
</feature>
<dbReference type="Pfam" id="PF00520">
    <property type="entry name" value="Ion_trans"/>
    <property type="match status" value="1"/>
</dbReference>
<dbReference type="InterPro" id="IPR005821">
    <property type="entry name" value="Ion_trans_dom"/>
</dbReference>
<evidence type="ECO:0000256" key="4">
    <source>
        <dbReference type="ARBA" id="ARBA00022692"/>
    </source>
</evidence>
<dbReference type="KEGG" id="ssau:H8M03_07730"/>
<feature type="transmembrane region" description="Helical" evidence="12">
    <location>
        <begin position="131"/>
        <end position="151"/>
    </location>
</feature>
<evidence type="ECO:0000256" key="12">
    <source>
        <dbReference type="SAM" id="Phobius"/>
    </source>
</evidence>
<keyword evidence="8 12" id="KW-1133">Transmembrane helix</keyword>
<evidence type="ECO:0000256" key="10">
    <source>
        <dbReference type="ARBA" id="ARBA00023136"/>
    </source>
</evidence>
<evidence type="ECO:0000256" key="11">
    <source>
        <dbReference type="ARBA" id="ARBA00023303"/>
    </source>
</evidence>
<keyword evidence="7" id="KW-0630">Potassium</keyword>
<sequence>MASARLRWKLLRDMEGWLDLPMVVLSLVWLAIVVVELVSGTSALLETVGTVIWIIFILEFALRLWLAPDKSAYLKSSWLTVIALLVPALRIFRALRVVRAVRALRGLRLVRIVGTANRSMNALRSSLERRGFGYVVGLTLLVVGLGAAGMLNLEGARETGGGFTSYWDALWWTGMMVTTMSNEYWPQTSEGRVLTFLLSLYSLGVLGYVTATLASFFVGRDAEEKNGPIAGNAEMKALLKEVRMLRDEVRASAPPAGPARPVPSAG</sequence>
<dbReference type="Gene3D" id="1.20.120.350">
    <property type="entry name" value="Voltage-gated potassium channels. Chain C"/>
    <property type="match status" value="1"/>
</dbReference>
<keyword evidence="9" id="KW-0406">Ion transport</keyword>
<organism evidence="14 15">
    <name type="scientific">Sphingomonas sabuli</name>
    <dbReference type="NCBI Taxonomy" id="2764186"/>
    <lineage>
        <taxon>Bacteria</taxon>
        <taxon>Pseudomonadati</taxon>
        <taxon>Pseudomonadota</taxon>
        <taxon>Alphaproteobacteria</taxon>
        <taxon>Sphingomonadales</taxon>
        <taxon>Sphingomonadaceae</taxon>
        <taxon>Sphingomonas</taxon>
    </lineage>
</organism>
<feature type="transmembrane region" description="Helical" evidence="12">
    <location>
        <begin position="193"/>
        <end position="218"/>
    </location>
</feature>
<gene>
    <name evidence="14" type="ORF">H8M03_07730</name>
</gene>
<keyword evidence="11" id="KW-0407">Ion channel</keyword>
<dbReference type="GO" id="GO:0005249">
    <property type="term" value="F:voltage-gated potassium channel activity"/>
    <property type="evidence" value="ECO:0007669"/>
    <property type="project" value="InterPro"/>
</dbReference>
<keyword evidence="15" id="KW-1185">Reference proteome</keyword>
<accession>A0A7G9KZY5</accession>
<keyword evidence="2" id="KW-0813">Transport</keyword>
<proteinExistence type="predicted"/>
<reference evidence="14 15" key="1">
    <citation type="submission" date="2020-08" db="EMBL/GenBank/DDBJ databases">
        <title>Sphingomonas sp. sand1-3 16S ribosomal RNA gene Genome sequencing and assembly.</title>
        <authorList>
            <person name="Kang M."/>
        </authorList>
    </citation>
    <scope>NUCLEOTIDE SEQUENCE [LARGE SCALE GENOMIC DNA]</scope>
    <source>
        <strain evidence="15">sand1-3</strain>
    </source>
</reference>
<feature type="transmembrane region" description="Helical" evidence="12">
    <location>
        <begin position="72"/>
        <end position="92"/>
    </location>
</feature>
<dbReference type="AlphaFoldDB" id="A0A7G9KZY5"/>
<dbReference type="Gene3D" id="1.10.287.70">
    <property type="match status" value="1"/>
</dbReference>
<keyword evidence="4 12" id="KW-0812">Transmembrane</keyword>
<evidence type="ECO:0000256" key="9">
    <source>
        <dbReference type="ARBA" id="ARBA00023065"/>
    </source>
</evidence>
<feature type="domain" description="Ion transport" evidence="13">
    <location>
        <begin position="22"/>
        <end position="209"/>
    </location>
</feature>
<evidence type="ECO:0000313" key="15">
    <source>
        <dbReference type="Proteomes" id="UP000515861"/>
    </source>
</evidence>
<protein>
    <submittedName>
        <fullName evidence="14">Ion transporter</fullName>
    </submittedName>
</protein>
<feature type="transmembrane region" description="Helical" evidence="12">
    <location>
        <begin position="45"/>
        <end position="66"/>
    </location>
</feature>
<evidence type="ECO:0000256" key="3">
    <source>
        <dbReference type="ARBA" id="ARBA00022538"/>
    </source>
</evidence>
<keyword evidence="3" id="KW-0633">Potassium transport</keyword>
<dbReference type="PANTHER" id="PTHR11537:SF254">
    <property type="entry name" value="POTASSIUM VOLTAGE-GATED CHANNEL PROTEIN SHAB"/>
    <property type="match status" value="1"/>
</dbReference>
<dbReference type="RefSeq" id="WP_187478890.1">
    <property type="nucleotide sequence ID" value="NZ_CP060697.1"/>
</dbReference>
<keyword evidence="10 12" id="KW-0472">Membrane</keyword>
<evidence type="ECO:0000256" key="5">
    <source>
        <dbReference type="ARBA" id="ARBA00022826"/>
    </source>
</evidence>
<evidence type="ECO:0000256" key="6">
    <source>
        <dbReference type="ARBA" id="ARBA00022882"/>
    </source>
</evidence>
<evidence type="ECO:0000256" key="7">
    <source>
        <dbReference type="ARBA" id="ARBA00022958"/>
    </source>
</evidence>
<dbReference type="SUPFAM" id="SSF81324">
    <property type="entry name" value="Voltage-gated potassium channels"/>
    <property type="match status" value="1"/>
</dbReference>
<evidence type="ECO:0000313" key="14">
    <source>
        <dbReference type="EMBL" id="QNM81934.1"/>
    </source>
</evidence>
<dbReference type="Proteomes" id="UP000515861">
    <property type="component" value="Chromosome"/>
</dbReference>